<dbReference type="InterPro" id="IPR011989">
    <property type="entry name" value="ARM-like"/>
</dbReference>
<protein>
    <recommendedName>
        <fullName evidence="1">Formin FH3 domain-containing protein</fullName>
    </recommendedName>
</protein>
<dbReference type="Gene3D" id="1.10.238.150">
    <property type="entry name" value="Formin, FH3 diaphanous domain"/>
    <property type="match status" value="1"/>
</dbReference>
<dbReference type="PANTHER" id="PTHR47102">
    <property type="entry name" value="PROTEIN BNI1"/>
    <property type="match status" value="1"/>
</dbReference>
<proteinExistence type="predicted"/>
<evidence type="ECO:0000259" key="1">
    <source>
        <dbReference type="SMART" id="SM01139"/>
    </source>
</evidence>
<organism evidence="2 3">
    <name type="scientific">Rhizophlyctis rosea</name>
    <dbReference type="NCBI Taxonomy" id="64517"/>
    <lineage>
        <taxon>Eukaryota</taxon>
        <taxon>Fungi</taxon>
        <taxon>Fungi incertae sedis</taxon>
        <taxon>Chytridiomycota</taxon>
        <taxon>Chytridiomycota incertae sedis</taxon>
        <taxon>Chytridiomycetes</taxon>
        <taxon>Rhizophlyctidales</taxon>
        <taxon>Rhizophlyctidaceae</taxon>
        <taxon>Rhizophlyctis</taxon>
    </lineage>
</organism>
<dbReference type="InterPro" id="IPR016024">
    <property type="entry name" value="ARM-type_fold"/>
</dbReference>
<dbReference type="InterPro" id="IPR051661">
    <property type="entry name" value="Actin_filament_regulator"/>
</dbReference>
<dbReference type="InterPro" id="IPR010472">
    <property type="entry name" value="FH3_dom"/>
</dbReference>
<dbReference type="GO" id="GO:0003779">
    <property type="term" value="F:actin binding"/>
    <property type="evidence" value="ECO:0007669"/>
    <property type="project" value="InterPro"/>
</dbReference>
<accession>A0AAD5RZP6</accession>
<feature type="non-terminal residue" evidence="2">
    <location>
        <position position="209"/>
    </location>
</feature>
<keyword evidence="3" id="KW-1185">Reference proteome</keyword>
<name>A0AAD5RZP6_9FUNG</name>
<dbReference type="Proteomes" id="UP001212841">
    <property type="component" value="Unassembled WGS sequence"/>
</dbReference>
<dbReference type="Pfam" id="PF06367">
    <property type="entry name" value="Drf_FH3"/>
    <property type="match status" value="1"/>
</dbReference>
<gene>
    <name evidence="2" type="ORF">HK097_006565</name>
</gene>
<evidence type="ECO:0000313" key="2">
    <source>
        <dbReference type="EMBL" id="KAJ3025933.1"/>
    </source>
</evidence>
<dbReference type="SUPFAM" id="SSF48371">
    <property type="entry name" value="ARM repeat"/>
    <property type="match status" value="1"/>
</dbReference>
<evidence type="ECO:0000313" key="3">
    <source>
        <dbReference type="Proteomes" id="UP001212841"/>
    </source>
</evidence>
<dbReference type="EMBL" id="JADGJD010003074">
    <property type="protein sequence ID" value="KAJ3025933.1"/>
    <property type="molecule type" value="Genomic_DNA"/>
</dbReference>
<feature type="domain" description="Formin FH3" evidence="1">
    <location>
        <begin position="1"/>
        <end position="164"/>
    </location>
</feature>
<dbReference type="AlphaFoldDB" id="A0AAD5RZP6"/>
<reference evidence="2" key="1">
    <citation type="submission" date="2020-05" db="EMBL/GenBank/DDBJ databases">
        <title>Phylogenomic resolution of chytrid fungi.</title>
        <authorList>
            <person name="Stajich J.E."/>
            <person name="Amses K."/>
            <person name="Simmons R."/>
            <person name="Seto K."/>
            <person name="Myers J."/>
            <person name="Bonds A."/>
            <person name="Quandt C.A."/>
            <person name="Barry K."/>
            <person name="Liu P."/>
            <person name="Grigoriev I."/>
            <person name="Longcore J.E."/>
            <person name="James T.Y."/>
        </authorList>
    </citation>
    <scope>NUCLEOTIDE SEQUENCE</scope>
    <source>
        <strain evidence="2">JEL0318</strain>
    </source>
</reference>
<comment type="caution">
    <text evidence="2">The sequence shown here is derived from an EMBL/GenBank/DDBJ whole genome shotgun (WGS) entry which is preliminary data.</text>
</comment>
<dbReference type="PANTHER" id="PTHR47102:SF2">
    <property type="entry name" value="PROTEIN BNI1"/>
    <property type="match status" value="1"/>
</dbReference>
<sequence>ITTLSLLRFLLELQPDLEYRLHLRNEMTSAGLSKVLNHLKSWAPSDHPVLLSHVHAIDQQASSDYHAFIEGIDTYLPEDLDLRDPRQVLDVILGSFSENDGQEGREVEGYLAGVMMHLCIPVRSMDVGRRARLYRLIDLVVTQIVLDQKGVEPDFTEEYHLSVDSLIHGMVNEVARQSEALQFEVERLRKGNASGMFMMLRLQDEVWGY</sequence>
<dbReference type="Gene3D" id="1.25.10.10">
    <property type="entry name" value="Leucine-rich Repeat Variant"/>
    <property type="match status" value="1"/>
</dbReference>
<dbReference type="SMART" id="SM01139">
    <property type="entry name" value="Drf_FH3"/>
    <property type="match status" value="1"/>
</dbReference>